<evidence type="ECO:0000313" key="2">
    <source>
        <dbReference type="EMBL" id="CAA9471565.1"/>
    </source>
</evidence>
<proteinExistence type="predicted"/>
<dbReference type="EMBL" id="CADCVP010000014">
    <property type="protein sequence ID" value="CAA9471565.1"/>
    <property type="molecule type" value="Genomic_DNA"/>
</dbReference>
<feature type="region of interest" description="Disordered" evidence="1">
    <location>
        <begin position="1"/>
        <end position="154"/>
    </location>
</feature>
<name>A0A6J4RKE0_9ACTN</name>
<gene>
    <name evidence="2" type="ORF">AVDCRST_MAG69-84</name>
</gene>
<protein>
    <submittedName>
        <fullName evidence="2">Uncharacterized protein</fullName>
    </submittedName>
</protein>
<feature type="non-terminal residue" evidence="2">
    <location>
        <position position="328"/>
    </location>
</feature>
<feature type="compositionally biased region" description="Basic and acidic residues" evidence="1">
    <location>
        <begin position="260"/>
        <end position="281"/>
    </location>
</feature>
<evidence type="ECO:0000256" key="1">
    <source>
        <dbReference type="SAM" id="MobiDB-lite"/>
    </source>
</evidence>
<feature type="compositionally biased region" description="Basic residues" evidence="1">
    <location>
        <begin position="87"/>
        <end position="117"/>
    </location>
</feature>
<feature type="compositionally biased region" description="Basic residues" evidence="1">
    <location>
        <begin position="52"/>
        <end position="67"/>
    </location>
</feature>
<feature type="compositionally biased region" description="Basic and acidic residues" evidence="1">
    <location>
        <begin position="128"/>
        <end position="146"/>
    </location>
</feature>
<dbReference type="AlphaFoldDB" id="A0A6J4RKE0"/>
<accession>A0A6J4RKE0</accession>
<feature type="compositionally biased region" description="Basic residues" evidence="1">
    <location>
        <begin position="282"/>
        <end position="319"/>
    </location>
</feature>
<feature type="compositionally biased region" description="Basic residues" evidence="1">
    <location>
        <begin position="222"/>
        <end position="241"/>
    </location>
</feature>
<feature type="non-terminal residue" evidence="2">
    <location>
        <position position="1"/>
    </location>
</feature>
<feature type="region of interest" description="Disordered" evidence="1">
    <location>
        <begin position="221"/>
        <end position="328"/>
    </location>
</feature>
<reference evidence="2" key="1">
    <citation type="submission" date="2020-02" db="EMBL/GenBank/DDBJ databases">
        <authorList>
            <person name="Meier V. D."/>
        </authorList>
    </citation>
    <scope>NUCLEOTIDE SEQUENCE</scope>
    <source>
        <strain evidence="2">AVDCRST_MAG69</strain>
    </source>
</reference>
<sequence>AASLPPAPLRPSDGPRRRSRAVGGLRRSGRGRWSACGERIGSGGRRVEPHLGHRPRRLLRRRARAHARPPPSRPGSGRGVAAEHRGRTAHPRRIRCRRARAPRCPRPRHRAASRRRPAGAAPAPPAGRAERPGERRAGRRQEDRRHPLQLQRRPLAALQSRAGALGAVHRADVGVLLLRRRVARPPHAHGPRPRRRGRLRLVRDRLVGLAVLRRAELGLVRQGRRRRARRRRRPRRLRPPRLRAPEGRLLPVRGHRDARRKLEQPQRDARTVGGGARDRPQLRVRARRARLLQGRRRPARRGLAQLRRRRVRRPLRHHGQPLPAPLQR</sequence>
<organism evidence="2">
    <name type="scientific">uncultured Solirubrobacteraceae bacterium</name>
    <dbReference type="NCBI Taxonomy" id="1162706"/>
    <lineage>
        <taxon>Bacteria</taxon>
        <taxon>Bacillati</taxon>
        <taxon>Actinomycetota</taxon>
        <taxon>Thermoleophilia</taxon>
        <taxon>Solirubrobacterales</taxon>
        <taxon>Solirubrobacteraceae</taxon>
        <taxon>environmental samples</taxon>
    </lineage>
</organism>